<dbReference type="Proteomes" id="UP000799771">
    <property type="component" value="Unassembled WGS sequence"/>
</dbReference>
<evidence type="ECO:0000313" key="2">
    <source>
        <dbReference type="EMBL" id="KAF2127078.1"/>
    </source>
</evidence>
<dbReference type="InterPro" id="IPR000210">
    <property type="entry name" value="BTB/POZ_dom"/>
</dbReference>
<dbReference type="InterPro" id="IPR011333">
    <property type="entry name" value="SKP1/BTB/POZ_sf"/>
</dbReference>
<reference evidence="2" key="1">
    <citation type="journal article" date="2020" name="Stud. Mycol.">
        <title>101 Dothideomycetes genomes: a test case for predicting lifestyles and emergence of pathogens.</title>
        <authorList>
            <person name="Haridas S."/>
            <person name="Albert R."/>
            <person name="Binder M."/>
            <person name="Bloem J."/>
            <person name="Labutti K."/>
            <person name="Salamov A."/>
            <person name="Andreopoulos B."/>
            <person name="Baker S."/>
            <person name="Barry K."/>
            <person name="Bills G."/>
            <person name="Bluhm B."/>
            <person name="Cannon C."/>
            <person name="Castanera R."/>
            <person name="Culley D."/>
            <person name="Daum C."/>
            <person name="Ezra D."/>
            <person name="Gonzalez J."/>
            <person name="Henrissat B."/>
            <person name="Kuo A."/>
            <person name="Liang C."/>
            <person name="Lipzen A."/>
            <person name="Lutzoni F."/>
            <person name="Magnuson J."/>
            <person name="Mondo S."/>
            <person name="Nolan M."/>
            <person name="Ohm R."/>
            <person name="Pangilinan J."/>
            <person name="Park H.-J."/>
            <person name="Ramirez L."/>
            <person name="Alfaro M."/>
            <person name="Sun H."/>
            <person name="Tritt A."/>
            <person name="Yoshinaga Y."/>
            <person name="Zwiers L.-H."/>
            <person name="Turgeon B."/>
            <person name="Goodwin S."/>
            <person name="Spatafora J."/>
            <person name="Crous P."/>
            <person name="Grigoriev I."/>
        </authorList>
    </citation>
    <scope>NUCLEOTIDE SEQUENCE</scope>
    <source>
        <strain evidence="2">CBS 119687</strain>
    </source>
</reference>
<dbReference type="AlphaFoldDB" id="A0A6A6A8E1"/>
<evidence type="ECO:0000313" key="3">
    <source>
        <dbReference type="Proteomes" id="UP000799771"/>
    </source>
</evidence>
<sequence length="397" mass="45426">MSSKKKTAPMCFSAITRDSNFVTVQVGATAIKHYIHGSLLTQHSEYFKKALNGPWKESKERLVVLEDVESGIFGIFVDWLYTQTVPNMDITGDNEIKGYVLGDRLVAPEFRHAMLYEVTKCLVTLKAKPEVSNVVYAYAHLTPSDPVLRLMVDSYSSHFARESSVSSAQEQQAILTQLPHEFLVTFASENVVMVEVGPDLTKFYVHRAILIKHSEYFKKALNGPWKEAEEGVVRLRDVDCDIFEIFVNWMYTQTLPNFEKDLCGGQRRHGDSRDEGLLVRLDAYIFSDRILAPKFRQAVRIDLVDSLVMFDAPCYNTVIYFFASSSSDDSILDLIVEVHCRTCMPDLDKYGNGDELELRKQLPHDFLVRAMVCFAKMRDNGWTEIDIDAEEYYEWSP</sequence>
<feature type="domain" description="BTB" evidence="1">
    <location>
        <begin position="20"/>
        <end position="89"/>
    </location>
</feature>
<proteinExistence type="predicted"/>
<feature type="domain" description="BTB" evidence="1">
    <location>
        <begin position="188"/>
        <end position="259"/>
    </location>
</feature>
<organism evidence="2 3">
    <name type="scientific">Dothidotthia symphoricarpi CBS 119687</name>
    <dbReference type="NCBI Taxonomy" id="1392245"/>
    <lineage>
        <taxon>Eukaryota</taxon>
        <taxon>Fungi</taxon>
        <taxon>Dikarya</taxon>
        <taxon>Ascomycota</taxon>
        <taxon>Pezizomycotina</taxon>
        <taxon>Dothideomycetes</taxon>
        <taxon>Pleosporomycetidae</taxon>
        <taxon>Pleosporales</taxon>
        <taxon>Dothidotthiaceae</taxon>
        <taxon>Dothidotthia</taxon>
    </lineage>
</organism>
<gene>
    <name evidence="2" type="ORF">P153DRAFT_398448</name>
</gene>
<protein>
    <recommendedName>
        <fullName evidence="1">BTB domain-containing protein</fullName>
    </recommendedName>
</protein>
<dbReference type="CDD" id="cd18186">
    <property type="entry name" value="BTB_POZ_ZBTB_KLHL-like"/>
    <property type="match status" value="2"/>
</dbReference>
<dbReference type="RefSeq" id="XP_033521467.1">
    <property type="nucleotide sequence ID" value="XM_033671642.1"/>
</dbReference>
<name>A0A6A6A8E1_9PLEO</name>
<evidence type="ECO:0000259" key="1">
    <source>
        <dbReference type="PROSITE" id="PS50097"/>
    </source>
</evidence>
<accession>A0A6A6A8E1</accession>
<dbReference type="PANTHER" id="PTHR47843:SF2">
    <property type="entry name" value="BTB DOMAIN-CONTAINING PROTEIN"/>
    <property type="match status" value="1"/>
</dbReference>
<dbReference type="OrthoDB" id="194443at2759"/>
<keyword evidence="3" id="KW-1185">Reference proteome</keyword>
<dbReference type="GeneID" id="54412074"/>
<dbReference type="Pfam" id="PF00651">
    <property type="entry name" value="BTB"/>
    <property type="match status" value="2"/>
</dbReference>
<dbReference type="SMART" id="SM00225">
    <property type="entry name" value="BTB"/>
    <property type="match status" value="2"/>
</dbReference>
<dbReference type="Gene3D" id="3.30.710.10">
    <property type="entry name" value="Potassium Channel Kv1.1, Chain A"/>
    <property type="match status" value="2"/>
</dbReference>
<dbReference type="EMBL" id="ML977511">
    <property type="protein sequence ID" value="KAF2127078.1"/>
    <property type="molecule type" value="Genomic_DNA"/>
</dbReference>
<dbReference type="SUPFAM" id="SSF54695">
    <property type="entry name" value="POZ domain"/>
    <property type="match status" value="2"/>
</dbReference>
<dbReference type="PANTHER" id="PTHR47843">
    <property type="entry name" value="BTB DOMAIN-CONTAINING PROTEIN-RELATED"/>
    <property type="match status" value="1"/>
</dbReference>
<dbReference type="PROSITE" id="PS50097">
    <property type="entry name" value="BTB"/>
    <property type="match status" value="2"/>
</dbReference>